<dbReference type="AlphaFoldDB" id="B8C5G4"/>
<dbReference type="Pfam" id="PF18704">
    <property type="entry name" value="Chromo_2"/>
    <property type="match status" value="1"/>
</dbReference>
<evidence type="ECO:0000259" key="6">
    <source>
        <dbReference type="SMART" id="SM00484"/>
    </source>
</evidence>
<evidence type="ECO:0000313" key="9">
    <source>
        <dbReference type="Proteomes" id="UP000001449"/>
    </source>
</evidence>
<dbReference type="InterPro" id="IPR029060">
    <property type="entry name" value="PIN-like_dom_sf"/>
</dbReference>
<feature type="compositionally biased region" description="Basic and acidic residues" evidence="5">
    <location>
        <begin position="579"/>
        <end position="595"/>
    </location>
</feature>
<evidence type="ECO:0000256" key="3">
    <source>
        <dbReference type="ARBA" id="ARBA00022801"/>
    </source>
</evidence>
<reference evidence="8 9" key="2">
    <citation type="journal article" date="2008" name="Nature">
        <title>The Phaeodactylum genome reveals the evolutionary history of diatom genomes.</title>
        <authorList>
            <person name="Bowler C."/>
            <person name="Allen A.E."/>
            <person name="Badger J.H."/>
            <person name="Grimwood J."/>
            <person name="Jabbari K."/>
            <person name="Kuo A."/>
            <person name="Maheswari U."/>
            <person name="Martens C."/>
            <person name="Maumus F."/>
            <person name="Otillar R.P."/>
            <person name="Rayko E."/>
            <person name="Salamov A."/>
            <person name="Vandepoele K."/>
            <person name="Beszteri B."/>
            <person name="Gruber A."/>
            <person name="Heijde M."/>
            <person name="Katinka M."/>
            <person name="Mock T."/>
            <person name="Valentin K."/>
            <person name="Verret F."/>
            <person name="Berges J.A."/>
            <person name="Brownlee C."/>
            <person name="Cadoret J.P."/>
            <person name="Chiovitti A."/>
            <person name="Choi C.J."/>
            <person name="Coesel S."/>
            <person name="De Martino A."/>
            <person name="Detter J.C."/>
            <person name="Durkin C."/>
            <person name="Falciatore A."/>
            <person name="Fournet J."/>
            <person name="Haruta M."/>
            <person name="Huysman M.J."/>
            <person name="Jenkins B.D."/>
            <person name="Jiroutova K."/>
            <person name="Jorgensen R.E."/>
            <person name="Joubert Y."/>
            <person name="Kaplan A."/>
            <person name="Kroger N."/>
            <person name="Kroth P.G."/>
            <person name="La Roche J."/>
            <person name="Lindquist E."/>
            <person name="Lommer M."/>
            <person name="Martin-Jezequel V."/>
            <person name="Lopez P.J."/>
            <person name="Lucas S."/>
            <person name="Mangogna M."/>
            <person name="McGinnis K."/>
            <person name="Medlin L.K."/>
            <person name="Montsant A."/>
            <person name="Oudot-Le Secq M.P."/>
            <person name="Napoli C."/>
            <person name="Obornik M."/>
            <person name="Parker M.S."/>
            <person name="Petit J.L."/>
            <person name="Porcel B.M."/>
            <person name="Poulsen N."/>
            <person name="Robison M."/>
            <person name="Rychlewski L."/>
            <person name="Rynearson T.A."/>
            <person name="Schmutz J."/>
            <person name="Shapiro H."/>
            <person name="Siaut M."/>
            <person name="Stanley M."/>
            <person name="Sussman M.R."/>
            <person name="Taylor A.R."/>
            <person name="Vardi A."/>
            <person name="von Dassow P."/>
            <person name="Vyverman W."/>
            <person name="Willis A."/>
            <person name="Wyrwicz L.S."/>
            <person name="Rokhsar D.S."/>
            <person name="Weissenbach J."/>
            <person name="Armbrust E.V."/>
            <person name="Green B.R."/>
            <person name="Van de Peer Y."/>
            <person name="Grigoriev I.V."/>
        </authorList>
    </citation>
    <scope>NUCLEOTIDE SEQUENCE [LARGE SCALE GENOMIC DNA]</scope>
    <source>
        <strain evidence="8 9">CCMP1335</strain>
    </source>
</reference>
<feature type="non-terminal residue" evidence="8">
    <location>
        <position position="754"/>
    </location>
</feature>
<keyword evidence="2" id="KW-0540">Nuclease</keyword>
<gene>
    <name evidence="8" type="ORF">THAPSDRAFT_262795</name>
</gene>
<dbReference type="Proteomes" id="UP000001449">
    <property type="component" value="Chromosome 6"/>
</dbReference>
<evidence type="ECO:0000256" key="5">
    <source>
        <dbReference type="SAM" id="MobiDB-lite"/>
    </source>
</evidence>
<dbReference type="InterPro" id="IPR006085">
    <property type="entry name" value="XPG_DNA_repair_N"/>
</dbReference>
<dbReference type="PANTHER" id="PTHR11081">
    <property type="entry name" value="FLAP ENDONUCLEASE FAMILY MEMBER"/>
    <property type="match status" value="1"/>
</dbReference>
<dbReference type="SMART" id="SM00485">
    <property type="entry name" value="XPGN"/>
    <property type="match status" value="1"/>
</dbReference>
<dbReference type="EMBL" id="CM000643">
    <property type="protein sequence ID" value="EED91112.1"/>
    <property type="molecule type" value="Genomic_DNA"/>
</dbReference>
<dbReference type="SUPFAM" id="SSF88723">
    <property type="entry name" value="PIN domain-like"/>
    <property type="match status" value="1"/>
</dbReference>
<dbReference type="GO" id="GO:0017108">
    <property type="term" value="F:5'-flap endonuclease activity"/>
    <property type="evidence" value="ECO:0000318"/>
    <property type="project" value="GO_Central"/>
</dbReference>
<evidence type="ECO:0000256" key="2">
    <source>
        <dbReference type="ARBA" id="ARBA00022722"/>
    </source>
</evidence>
<keyword evidence="1" id="KW-0597">Phosphoprotein</keyword>
<dbReference type="OMA" id="TEMASID"/>
<protein>
    <submittedName>
        <fullName evidence="8">Nuclease, Fen1 like, Rad27 family</fullName>
    </submittedName>
</protein>
<evidence type="ECO:0000313" key="8">
    <source>
        <dbReference type="EMBL" id="EED91112.1"/>
    </source>
</evidence>
<proteinExistence type="predicted"/>
<dbReference type="PaxDb" id="35128-Thaps262795"/>
<dbReference type="InterPro" id="IPR036279">
    <property type="entry name" value="5-3_exonuclease_C_sf"/>
</dbReference>
<name>B8C5G4_THAPS</name>
<dbReference type="InParanoid" id="B8C5G4"/>
<dbReference type="SUPFAM" id="SSF47807">
    <property type="entry name" value="5' to 3' exonuclease, C-terminal subdomain"/>
    <property type="match status" value="1"/>
</dbReference>
<reference evidence="8 9" key="1">
    <citation type="journal article" date="2004" name="Science">
        <title>The genome of the diatom Thalassiosira pseudonana: ecology, evolution, and metabolism.</title>
        <authorList>
            <person name="Armbrust E.V."/>
            <person name="Berges J.A."/>
            <person name="Bowler C."/>
            <person name="Green B.R."/>
            <person name="Martinez D."/>
            <person name="Putnam N.H."/>
            <person name="Zhou S."/>
            <person name="Allen A.E."/>
            <person name="Apt K.E."/>
            <person name="Bechner M."/>
            <person name="Brzezinski M.A."/>
            <person name="Chaal B.K."/>
            <person name="Chiovitti A."/>
            <person name="Davis A.K."/>
            <person name="Demarest M.S."/>
            <person name="Detter J.C."/>
            <person name="Glavina T."/>
            <person name="Goodstein D."/>
            <person name="Hadi M.Z."/>
            <person name="Hellsten U."/>
            <person name="Hildebrand M."/>
            <person name="Jenkins B.D."/>
            <person name="Jurka J."/>
            <person name="Kapitonov V.V."/>
            <person name="Kroger N."/>
            <person name="Lau W.W."/>
            <person name="Lane T.W."/>
            <person name="Larimer F.W."/>
            <person name="Lippmeier J.C."/>
            <person name="Lucas S."/>
            <person name="Medina M."/>
            <person name="Montsant A."/>
            <person name="Obornik M."/>
            <person name="Parker M.S."/>
            <person name="Palenik B."/>
            <person name="Pazour G.J."/>
            <person name="Richardson P.M."/>
            <person name="Rynearson T.A."/>
            <person name="Saito M.A."/>
            <person name="Schwartz D.C."/>
            <person name="Thamatrakoln K."/>
            <person name="Valentin K."/>
            <person name="Vardi A."/>
            <person name="Wilkerson F.P."/>
            <person name="Rokhsar D.S."/>
        </authorList>
    </citation>
    <scope>NUCLEOTIDE SEQUENCE [LARGE SCALE GENOMIC DNA]</scope>
    <source>
        <strain evidence="8 9">CCMP1335</strain>
    </source>
</reference>
<organism evidence="8 9">
    <name type="scientific">Thalassiosira pseudonana</name>
    <name type="common">Marine diatom</name>
    <name type="synonym">Cyclotella nana</name>
    <dbReference type="NCBI Taxonomy" id="35128"/>
    <lineage>
        <taxon>Eukaryota</taxon>
        <taxon>Sar</taxon>
        <taxon>Stramenopiles</taxon>
        <taxon>Ochrophyta</taxon>
        <taxon>Bacillariophyta</taxon>
        <taxon>Coscinodiscophyceae</taxon>
        <taxon>Thalassiosirophycidae</taxon>
        <taxon>Thalassiosirales</taxon>
        <taxon>Thalassiosiraceae</taxon>
        <taxon>Thalassiosira</taxon>
    </lineage>
</organism>
<dbReference type="CDD" id="cd09869">
    <property type="entry name" value="PIN_GEN1"/>
    <property type="match status" value="1"/>
</dbReference>
<dbReference type="InterPro" id="IPR006086">
    <property type="entry name" value="XPG-I_dom"/>
</dbReference>
<evidence type="ECO:0000256" key="4">
    <source>
        <dbReference type="ARBA" id="ARBA00023128"/>
    </source>
</evidence>
<dbReference type="Gene3D" id="1.10.150.20">
    <property type="entry name" value="5' to 3' exonuclease, C-terminal subdomain"/>
    <property type="match status" value="1"/>
</dbReference>
<accession>B8C5G4</accession>
<evidence type="ECO:0000256" key="1">
    <source>
        <dbReference type="ARBA" id="ARBA00022553"/>
    </source>
</evidence>
<keyword evidence="4" id="KW-0496">Mitochondrion</keyword>
<sequence>MTVSSLWTVLDEAGCGRPVGIEDFDTSNTSNINSRPTILAVDTSIWICEGISSTALSSFHSDPALYLVYQRTTKLLKLGLGLVFVLEGKRRVRSTYQSSEHHELKQRRSGSQFWSATERCESLLRLLGVPVVRAEAEGEALCALLNAKGVCDGVISNDGDCFLFGAKTLYTKFTMENLESRQVMCYDATALMATVDSDGLNGKTITLSREDLVAFALLTGSDMFGAGLSHVGHKKAVQFLHTCSSLNQRPNQRTCLEELLGWGDVAAESASKLNDNQCDDDGPSTITERCCSKCLHSGSKSQHVKNGCTICGTKPGEGCIVVTSKEKFLRSLREKALKMNPPFAPRGIVNEYFSPNNNMVPMTLDSDNMKRYIVTPDAASLFNSPMIIKGNTLVASQEYIRETFPHLLARLELWTDQRNKYVSARRKYKPVPEKIEKEFVKQSEPCYEVVWSIDVDPNLGDTATFTFSTIEPQSLVVNSKYSGLCKLFHQETRRQNQQLDREKQFIGQKKVHKRRPNEQREKHFSRGNNRAGVSRTRERRFGSTIVRPQQNTLKLKSSNDVSMLMEFLPVCDRVGKHVDENEAVDSDRVEPLPSDKEDDEDDSFDKLEASIDAGLELKRSNVNFDFYEDVKMDKGYLEASSSINNYQGLELALLDPGSAADLGIALDGGFGDEEYRETSAMSNNEYQCYAEYQQSSLPQYFDEKTPQRHNSRACASGRPSANAMPLLTPNNRERIFCDLGVTIEVTPIVSGRWR</sequence>
<dbReference type="GeneID" id="7448588"/>
<dbReference type="PRINTS" id="PR00853">
    <property type="entry name" value="XPGRADSUPER"/>
</dbReference>
<dbReference type="PANTHER" id="PTHR11081:SF59">
    <property type="entry name" value="FI23547P1"/>
    <property type="match status" value="1"/>
</dbReference>
<dbReference type="Pfam" id="PF00867">
    <property type="entry name" value="XPG_I"/>
    <property type="match status" value="1"/>
</dbReference>
<keyword evidence="9" id="KW-1185">Reference proteome</keyword>
<dbReference type="RefSeq" id="XP_002291005.1">
    <property type="nucleotide sequence ID" value="XM_002290969.1"/>
</dbReference>
<dbReference type="InterPro" id="IPR041012">
    <property type="entry name" value="GEN_chromo"/>
</dbReference>
<evidence type="ECO:0000259" key="7">
    <source>
        <dbReference type="SMART" id="SM00485"/>
    </source>
</evidence>
<keyword evidence="3" id="KW-0378">Hydrolase</keyword>
<dbReference type="Gene3D" id="3.40.50.1010">
    <property type="entry name" value="5'-nuclease"/>
    <property type="match status" value="1"/>
</dbReference>
<dbReference type="HOGENOM" id="CLU_369413_0_0_1"/>
<dbReference type="SMART" id="SM00484">
    <property type="entry name" value="XPGI"/>
    <property type="match status" value="1"/>
</dbReference>
<feature type="domain" description="XPG N-terminal" evidence="7">
    <location>
        <begin position="1"/>
        <end position="111"/>
    </location>
</feature>
<feature type="region of interest" description="Disordered" evidence="5">
    <location>
        <begin position="579"/>
        <end position="603"/>
    </location>
</feature>
<feature type="domain" description="XPG-I" evidence="6">
    <location>
        <begin position="125"/>
        <end position="197"/>
    </location>
</feature>
<feature type="region of interest" description="Disordered" evidence="5">
    <location>
        <begin position="506"/>
        <end position="543"/>
    </location>
</feature>
<dbReference type="KEGG" id="tps:THAPSDRAFT_262795"/>
<dbReference type="eggNOG" id="KOG2519">
    <property type="taxonomic scope" value="Eukaryota"/>
</dbReference>
<dbReference type="InterPro" id="IPR006084">
    <property type="entry name" value="XPG/Rad2"/>
</dbReference>